<dbReference type="InterPro" id="IPR005106">
    <property type="entry name" value="Asp/hSer_DH_NAD-bd"/>
</dbReference>
<evidence type="ECO:0000256" key="1">
    <source>
        <dbReference type="ARBA" id="ARBA00005056"/>
    </source>
</evidence>
<dbReference type="PANTHER" id="PTHR43331:SF1">
    <property type="entry name" value="HOMOSERINE DEHYDROGENASE"/>
    <property type="match status" value="1"/>
</dbReference>
<feature type="domain" description="ACT" evidence="12">
    <location>
        <begin position="355"/>
        <end position="434"/>
    </location>
</feature>
<dbReference type="Pfam" id="PF00742">
    <property type="entry name" value="Homoserine_dh"/>
    <property type="match status" value="1"/>
</dbReference>
<dbReference type="GO" id="GO:0004412">
    <property type="term" value="F:homoserine dehydrogenase activity"/>
    <property type="evidence" value="ECO:0007669"/>
    <property type="project" value="UniProtKB-EC"/>
</dbReference>
<evidence type="ECO:0000256" key="10">
    <source>
        <dbReference type="ARBA" id="ARBA00023167"/>
    </source>
</evidence>
<reference evidence="13" key="1">
    <citation type="submission" date="2023-03" db="EMBL/GenBank/DDBJ databases">
        <title>Chitinimonas shenzhenensis gen. nov., sp. nov., a novel member of family Burkholderiaceae isolated from activated sludge collected in Shen Zhen, China.</title>
        <authorList>
            <person name="Wang X."/>
        </authorList>
    </citation>
    <scope>NUCLEOTIDE SEQUENCE</scope>
    <source>
        <strain evidence="13">DQS-5</strain>
    </source>
</reference>
<keyword evidence="14" id="KW-1185">Reference proteome</keyword>
<evidence type="ECO:0000313" key="13">
    <source>
        <dbReference type="EMBL" id="MDK2126118.1"/>
    </source>
</evidence>
<comment type="pathway">
    <text evidence="2">Amino-acid biosynthesis; L-methionine biosynthesis via de novo pathway; L-homoserine from L-aspartate: step 3/3.</text>
</comment>
<dbReference type="InterPro" id="IPR001342">
    <property type="entry name" value="HDH_cat"/>
</dbReference>
<evidence type="ECO:0000313" key="14">
    <source>
        <dbReference type="Proteomes" id="UP001172778"/>
    </source>
</evidence>
<dbReference type="Proteomes" id="UP001172778">
    <property type="component" value="Unassembled WGS sequence"/>
</dbReference>
<comment type="similarity">
    <text evidence="3 11">Belongs to the homoserine dehydrogenase family.</text>
</comment>
<evidence type="ECO:0000256" key="3">
    <source>
        <dbReference type="ARBA" id="ARBA00006753"/>
    </source>
</evidence>
<dbReference type="RefSeq" id="WP_284102433.1">
    <property type="nucleotide sequence ID" value="NZ_JARRAF010000031.1"/>
</dbReference>
<protein>
    <recommendedName>
        <fullName evidence="5">Homoserine dehydrogenase</fullName>
        <ecNumber evidence="4">1.1.1.3</ecNumber>
    </recommendedName>
</protein>
<dbReference type="CDD" id="cd04881">
    <property type="entry name" value="ACT_HSDH-Hom"/>
    <property type="match status" value="1"/>
</dbReference>
<dbReference type="PROSITE" id="PS51671">
    <property type="entry name" value="ACT"/>
    <property type="match status" value="1"/>
</dbReference>
<comment type="caution">
    <text evidence="13">The sequence shown here is derived from an EMBL/GenBank/DDBJ whole genome shotgun (WGS) entry which is preliminary data.</text>
</comment>
<keyword evidence="10" id="KW-0486">Methionine biosynthesis</keyword>
<dbReference type="SUPFAM" id="SSF55347">
    <property type="entry name" value="Glyceraldehyde-3-phosphate dehydrogenase-like, C-terminal domain"/>
    <property type="match status" value="1"/>
</dbReference>
<evidence type="ECO:0000256" key="8">
    <source>
        <dbReference type="ARBA" id="ARBA00022857"/>
    </source>
</evidence>
<dbReference type="PANTHER" id="PTHR43331">
    <property type="entry name" value="HOMOSERINE DEHYDROGENASE"/>
    <property type="match status" value="1"/>
</dbReference>
<keyword evidence="7" id="KW-0791">Threonine biosynthesis</keyword>
<dbReference type="Gene3D" id="3.40.50.720">
    <property type="entry name" value="NAD(P)-binding Rossmann-like Domain"/>
    <property type="match status" value="1"/>
</dbReference>
<evidence type="ECO:0000256" key="2">
    <source>
        <dbReference type="ARBA" id="ARBA00005062"/>
    </source>
</evidence>
<dbReference type="Pfam" id="PF03447">
    <property type="entry name" value="NAD_binding_3"/>
    <property type="match status" value="1"/>
</dbReference>
<dbReference type="Pfam" id="PF01842">
    <property type="entry name" value="ACT"/>
    <property type="match status" value="1"/>
</dbReference>
<dbReference type="InterPro" id="IPR036291">
    <property type="entry name" value="NAD(P)-bd_dom_sf"/>
</dbReference>
<evidence type="ECO:0000256" key="4">
    <source>
        <dbReference type="ARBA" id="ARBA00013213"/>
    </source>
</evidence>
<dbReference type="InterPro" id="IPR002912">
    <property type="entry name" value="ACT_dom"/>
</dbReference>
<dbReference type="InterPro" id="IPR016204">
    <property type="entry name" value="HDH"/>
</dbReference>
<keyword evidence="6" id="KW-0028">Amino-acid biosynthesis</keyword>
<dbReference type="EC" id="1.1.1.3" evidence="4"/>
<evidence type="ECO:0000256" key="6">
    <source>
        <dbReference type="ARBA" id="ARBA00022605"/>
    </source>
</evidence>
<dbReference type="EMBL" id="JARRAF010000031">
    <property type="protein sequence ID" value="MDK2126118.1"/>
    <property type="molecule type" value="Genomic_DNA"/>
</dbReference>
<keyword evidence="9 13" id="KW-0560">Oxidoreductase</keyword>
<organism evidence="13 14">
    <name type="scientific">Parachitinimonas caeni</name>
    <dbReference type="NCBI Taxonomy" id="3031301"/>
    <lineage>
        <taxon>Bacteria</taxon>
        <taxon>Pseudomonadati</taxon>
        <taxon>Pseudomonadota</taxon>
        <taxon>Betaproteobacteria</taxon>
        <taxon>Neisseriales</taxon>
        <taxon>Chitinibacteraceae</taxon>
        <taxon>Parachitinimonas</taxon>
    </lineage>
</organism>
<evidence type="ECO:0000256" key="5">
    <source>
        <dbReference type="ARBA" id="ARBA00013376"/>
    </source>
</evidence>
<evidence type="ECO:0000256" key="9">
    <source>
        <dbReference type="ARBA" id="ARBA00023002"/>
    </source>
</evidence>
<gene>
    <name evidence="13" type="ORF">PZA18_18910</name>
</gene>
<dbReference type="SUPFAM" id="SSF51735">
    <property type="entry name" value="NAD(P)-binding Rossmann-fold domains"/>
    <property type="match status" value="1"/>
</dbReference>
<evidence type="ECO:0000259" key="12">
    <source>
        <dbReference type="PROSITE" id="PS51671"/>
    </source>
</evidence>
<accession>A0ABT7E1C5</accession>
<comment type="pathway">
    <text evidence="1">Amino-acid biosynthesis; L-threonine biosynthesis; L-threonine from L-aspartate: step 3/5.</text>
</comment>
<dbReference type="NCBIfam" id="NF004976">
    <property type="entry name" value="PRK06349.1"/>
    <property type="match status" value="1"/>
</dbReference>
<dbReference type="Gene3D" id="3.30.70.260">
    <property type="match status" value="1"/>
</dbReference>
<dbReference type="PROSITE" id="PS01042">
    <property type="entry name" value="HOMOSER_DHGENASE"/>
    <property type="match status" value="1"/>
</dbReference>
<dbReference type="PIRSF" id="PIRSF000098">
    <property type="entry name" value="Homoser_dehydrog"/>
    <property type="match status" value="1"/>
</dbReference>
<sequence length="437" mass="46786">MKPINVGLLGLGTVGGGVAKVLARNAEEISRRAGRAIEVKIAAVRDLDKARATAPAGLALTTDPYAVVDHPDIDIVVELIGGTSIARDLVLRAIANGKHVVTANKALLAIHGNEVFADAQKQGVMVAFEAAVAGGIPIIKALREGLSANRIEWIAGIINGTSNYILSEMRDRGAEFGTVLAEAQKLGYAEADPTFDIEGVDAAHKLTILAALAFGIPMQFDKAYLEGISKLTQEDIGYAEQLGYRIKLLGITKRKADGIELRVHPTLVPERQIIANVNGVMNAVMIKGDAVGQTLYSGRGAGAEPTASAVVADLVDVTRLLTADPEHRVPHLAFQPDRLADLKILPIEEVETSYYLRLRAHDRPGVMADITRILADLSISIDAMMQKEPAEGEQIVDIIILTHQAVERSVDTAIMLIESLPTIAGKITKLRLENLNK</sequence>
<dbReference type="InterPro" id="IPR019811">
    <property type="entry name" value="HDH_CS"/>
</dbReference>
<dbReference type="Gene3D" id="3.30.360.10">
    <property type="entry name" value="Dihydrodipicolinate Reductase, domain 2"/>
    <property type="match status" value="1"/>
</dbReference>
<evidence type="ECO:0000256" key="7">
    <source>
        <dbReference type="ARBA" id="ARBA00022697"/>
    </source>
</evidence>
<evidence type="ECO:0000256" key="11">
    <source>
        <dbReference type="RuleBase" id="RU004171"/>
    </source>
</evidence>
<name>A0ABT7E1C5_9NEIS</name>
<dbReference type="InterPro" id="IPR045865">
    <property type="entry name" value="ACT-like_dom_sf"/>
</dbReference>
<dbReference type="SUPFAM" id="SSF55021">
    <property type="entry name" value="ACT-like"/>
    <property type="match status" value="1"/>
</dbReference>
<keyword evidence="8" id="KW-0521">NADP</keyword>
<proteinExistence type="inferred from homology"/>